<evidence type="ECO:0000313" key="1">
    <source>
        <dbReference type="EMBL" id="CDW25713.1"/>
    </source>
</evidence>
<dbReference type="AlphaFoldDB" id="A0A0K2TI41"/>
<dbReference type="EMBL" id="HACA01008352">
    <property type="protein sequence ID" value="CDW25713.1"/>
    <property type="molecule type" value="Transcribed_RNA"/>
</dbReference>
<feature type="non-terminal residue" evidence="1">
    <location>
        <position position="1"/>
    </location>
</feature>
<protein>
    <submittedName>
        <fullName evidence="1">Uncharacterized protein</fullName>
    </submittedName>
</protein>
<organism evidence="1">
    <name type="scientific">Lepeophtheirus salmonis</name>
    <name type="common">Salmon louse</name>
    <name type="synonym">Caligus salmonis</name>
    <dbReference type="NCBI Taxonomy" id="72036"/>
    <lineage>
        <taxon>Eukaryota</taxon>
        <taxon>Metazoa</taxon>
        <taxon>Ecdysozoa</taxon>
        <taxon>Arthropoda</taxon>
        <taxon>Crustacea</taxon>
        <taxon>Multicrustacea</taxon>
        <taxon>Hexanauplia</taxon>
        <taxon>Copepoda</taxon>
        <taxon>Siphonostomatoida</taxon>
        <taxon>Caligidae</taxon>
        <taxon>Lepeophtheirus</taxon>
    </lineage>
</organism>
<accession>A0A0K2TI41</accession>
<proteinExistence type="predicted"/>
<reference evidence="1" key="1">
    <citation type="submission" date="2014-05" db="EMBL/GenBank/DDBJ databases">
        <authorList>
            <person name="Chronopoulou M."/>
        </authorList>
    </citation>
    <scope>NUCLEOTIDE SEQUENCE</scope>
    <source>
        <tissue evidence="1">Whole organism</tissue>
    </source>
</reference>
<sequence length="92" mass="10242">YKVELKVVLFSGERFVDDDEAFLNITVLRVSIRSSLIGHSHKSTISINIGVLTCYKVTITGLLLSHVGLSFITSDFVFKFVLRIGLNVVRQG</sequence>
<name>A0A0K2TI41_LEPSM</name>